<dbReference type="Pfam" id="PF00480">
    <property type="entry name" value="ROK"/>
    <property type="match status" value="1"/>
</dbReference>
<evidence type="ECO:0000313" key="2">
    <source>
        <dbReference type="EMBL" id="ERL06034.1"/>
    </source>
</evidence>
<protein>
    <submittedName>
        <fullName evidence="2">ROK family protein</fullName>
    </submittedName>
</protein>
<reference evidence="2 3" key="1">
    <citation type="submission" date="2013-08" db="EMBL/GenBank/DDBJ databases">
        <authorList>
            <person name="Durkin A.S."/>
            <person name="Haft D.R."/>
            <person name="McCorrison J."/>
            <person name="Torralba M."/>
            <person name="Gillis M."/>
            <person name="Haft D.H."/>
            <person name="Methe B."/>
            <person name="Sutton G."/>
            <person name="Nelson K.E."/>
        </authorList>
    </citation>
    <scope>NUCLEOTIDE SEQUENCE [LARGE SCALE GENOMIC DNA]</scope>
    <source>
        <strain evidence="2 3">F0195</strain>
    </source>
</reference>
<dbReference type="PANTHER" id="PTHR18964:SF170">
    <property type="entry name" value="SUGAR KINASE"/>
    <property type="match status" value="1"/>
</dbReference>
<dbReference type="InterPro" id="IPR000600">
    <property type="entry name" value="ROK"/>
</dbReference>
<dbReference type="STRING" id="1125712.HMPREF1316_0885"/>
<keyword evidence="3" id="KW-1185">Reference proteome</keyword>
<comment type="caution">
    <text evidence="2">The sequence shown here is derived from an EMBL/GenBank/DDBJ whole genome shotgun (WGS) entry which is preliminary data.</text>
</comment>
<dbReference type="EMBL" id="AWEZ01000073">
    <property type="protein sequence ID" value="ERL06034.1"/>
    <property type="molecule type" value="Genomic_DNA"/>
</dbReference>
<sequence>MASYFAVDIGGTQVKWANVDDTYALHERGRIGTDFSSQDELIDAVVALAQPWLKQSRGVALSVPGTVRTNDPTGTVIGGGALDYMDGCALGRRVSQACGLPVAVTNDGKSCALGEYAMGALMGSSVGVVIAIGTGLGGGIVADGHVLSGAHGFAGEFSFVPTDYAPGLDVESMAARGLGWSSLRDIVCKEKGLSPSERQATDGHMVFQWINDGDAAARRGLTAYARRFAMLLFSLQAIVDPDVFAIGGGISAQDALIEAIRQQVDEQYEPWPLKQLPKPHVVRALHGNDANLLGATYELRRHLEVGPT</sequence>
<gene>
    <name evidence="2" type="ORF">HMPREF1316_0885</name>
</gene>
<dbReference type="CDD" id="cd24152">
    <property type="entry name" value="ASKHA_NBD_ROK-like"/>
    <property type="match status" value="1"/>
</dbReference>
<evidence type="ECO:0000313" key="3">
    <source>
        <dbReference type="Proteomes" id="UP000016638"/>
    </source>
</evidence>
<proteinExistence type="inferred from homology"/>
<dbReference type="Proteomes" id="UP000016638">
    <property type="component" value="Unassembled WGS sequence"/>
</dbReference>
<dbReference type="InterPro" id="IPR043129">
    <property type="entry name" value="ATPase_NBD"/>
</dbReference>
<dbReference type="eggNOG" id="COG1940">
    <property type="taxonomic scope" value="Bacteria"/>
</dbReference>
<dbReference type="OrthoDB" id="8772678at2"/>
<name>U2SYY3_9ACTN</name>
<dbReference type="PATRIC" id="fig|1125712.3.peg.2552"/>
<organism evidence="2 3">
    <name type="scientific">Olsenella profusa F0195</name>
    <dbReference type="NCBI Taxonomy" id="1125712"/>
    <lineage>
        <taxon>Bacteria</taxon>
        <taxon>Bacillati</taxon>
        <taxon>Actinomycetota</taxon>
        <taxon>Coriobacteriia</taxon>
        <taxon>Coriobacteriales</taxon>
        <taxon>Atopobiaceae</taxon>
        <taxon>Olsenella</taxon>
    </lineage>
</organism>
<dbReference type="AlphaFoldDB" id="U2SYY3"/>
<dbReference type="SUPFAM" id="SSF53067">
    <property type="entry name" value="Actin-like ATPase domain"/>
    <property type="match status" value="1"/>
</dbReference>
<dbReference type="PANTHER" id="PTHR18964">
    <property type="entry name" value="ROK (REPRESSOR, ORF, KINASE) FAMILY"/>
    <property type="match status" value="1"/>
</dbReference>
<evidence type="ECO:0000256" key="1">
    <source>
        <dbReference type="ARBA" id="ARBA00006479"/>
    </source>
</evidence>
<comment type="similarity">
    <text evidence="1">Belongs to the ROK (NagC/XylR) family.</text>
</comment>
<accession>U2SYY3</accession>
<dbReference type="Gene3D" id="3.30.420.40">
    <property type="match status" value="2"/>
</dbReference>
<dbReference type="RefSeq" id="WP_021727419.1">
    <property type="nucleotide sequence ID" value="NZ_AWEZ01000073.1"/>
</dbReference>